<sequence>MDVVPRAKPFRFGVARGARGEFKPICAIGMIRDGGIFVSPAKIANARWTYGVTPRYLLDKATDFVTLDERPKLHYHQSGIASVTLTGTSLEPRRLHMNPITEIRRSGLLHRGLSGWGRLCRRRSKCRP</sequence>
<dbReference type="Proteomes" id="UP001595900">
    <property type="component" value="Unassembled WGS sequence"/>
</dbReference>
<reference evidence="2" key="1">
    <citation type="journal article" date="2019" name="Int. J. Syst. Evol. Microbiol.">
        <title>The Global Catalogue of Microorganisms (GCM) 10K type strain sequencing project: providing services to taxonomists for standard genome sequencing and annotation.</title>
        <authorList>
            <consortium name="The Broad Institute Genomics Platform"/>
            <consortium name="The Broad Institute Genome Sequencing Center for Infectious Disease"/>
            <person name="Wu L."/>
            <person name="Ma J."/>
        </authorList>
    </citation>
    <scope>NUCLEOTIDE SEQUENCE [LARGE SCALE GENOMIC DNA]</scope>
    <source>
        <strain evidence="2">CGMCC 1.10363</strain>
    </source>
</reference>
<dbReference type="EMBL" id="JBHSCN010000021">
    <property type="protein sequence ID" value="MFC4245124.1"/>
    <property type="molecule type" value="Genomic_DNA"/>
</dbReference>
<protein>
    <submittedName>
        <fullName evidence="1">Uncharacterized protein</fullName>
    </submittedName>
</protein>
<comment type="caution">
    <text evidence="1">The sequence shown here is derived from an EMBL/GenBank/DDBJ whole genome shotgun (WGS) entry which is preliminary data.</text>
</comment>
<evidence type="ECO:0000313" key="2">
    <source>
        <dbReference type="Proteomes" id="UP001595900"/>
    </source>
</evidence>
<evidence type="ECO:0000313" key="1">
    <source>
        <dbReference type="EMBL" id="MFC4245124.1"/>
    </source>
</evidence>
<proteinExistence type="predicted"/>
<name>A0ABV8QDQ8_9MICO</name>
<keyword evidence="2" id="KW-1185">Reference proteome</keyword>
<organism evidence="1 2">
    <name type="scientific">Gryllotalpicola reticulitermitis</name>
    <dbReference type="NCBI Taxonomy" id="1184153"/>
    <lineage>
        <taxon>Bacteria</taxon>
        <taxon>Bacillati</taxon>
        <taxon>Actinomycetota</taxon>
        <taxon>Actinomycetes</taxon>
        <taxon>Micrococcales</taxon>
        <taxon>Microbacteriaceae</taxon>
        <taxon>Gryllotalpicola</taxon>
    </lineage>
</organism>
<dbReference type="RefSeq" id="WP_390231905.1">
    <property type="nucleotide sequence ID" value="NZ_JBHSCN010000021.1"/>
</dbReference>
<gene>
    <name evidence="1" type="ORF">ACFOYW_17285</name>
</gene>
<accession>A0ABV8QDQ8</accession>